<dbReference type="InterPro" id="IPR009057">
    <property type="entry name" value="Homeodomain-like_sf"/>
</dbReference>
<dbReference type="STRING" id="59843.A3958_23585"/>
<evidence type="ECO:0000256" key="1">
    <source>
        <dbReference type="ARBA" id="ARBA00023125"/>
    </source>
</evidence>
<dbReference type="PANTHER" id="PTHR43479">
    <property type="entry name" value="ACREF/ENVCD OPERON REPRESSOR-RELATED"/>
    <property type="match status" value="1"/>
</dbReference>
<dbReference type="PRINTS" id="PR00455">
    <property type="entry name" value="HTHTETR"/>
</dbReference>
<dbReference type="GO" id="GO:0003677">
    <property type="term" value="F:DNA binding"/>
    <property type="evidence" value="ECO:0007669"/>
    <property type="project" value="UniProtKB-UniRule"/>
</dbReference>
<name>A0A163D9H8_9BACL</name>
<dbReference type="InterPro" id="IPR036271">
    <property type="entry name" value="Tet_transcr_reg_TetR-rel_C_sf"/>
</dbReference>
<protein>
    <recommendedName>
        <fullName evidence="3">HTH tetR-type domain-containing protein</fullName>
    </recommendedName>
</protein>
<evidence type="ECO:0000256" key="2">
    <source>
        <dbReference type="PROSITE-ProRule" id="PRU00335"/>
    </source>
</evidence>
<comment type="caution">
    <text evidence="4">The sequence shown here is derived from an EMBL/GenBank/DDBJ whole genome shotgun (WGS) entry which is preliminary data.</text>
</comment>
<dbReference type="EMBL" id="LWMH01000003">
    <property type="protein sequence ID" value="KZS43082.1"/>
    <property type="molecule type" value="Genomic_DNA"/>
</dbReference>
<dbReference type="GeneID" id="97555164"/>
<evidence type="ECO:0000313" key="4">
    <source>
        <dbReference type="EMBL" id="KZS43082.1"/>
    </source>
</evidence>
<dbReference type="Proteomes" id="UP000076796">
    <property type="component" value="Unassembled WGS sequence"/>
</dbReference>
<feature type="DNA-binding region" description="H-T-H motif" evidence="2">
    <location>
        <begin position="32"/>
        <end position="51"/>
    </location>
</feature>
<proteinExistence type="predicted"/>
<dbReference type="OrthoDB" id="113732at2"/>
<dbReference type="InterPro" id="IPR001647">
    <property type="entry name" value="HTH_TetR"/>
</dbReference>
<dbReference type="PANTHER" id="PTHR43479:SF21">
    <property type="entry name" value="TRANSCRIPTIONAL REGULATOR, TETR FAMILY"/>
    <property type="match status" value="1"/>
</dbReference>
<dbReference type="RefSeq" id="WP_063480564.1">
    <property type="nucleotide sequence ID" value="NZ_CP147845.1"/>
</dbReference>
<evidence type="ECO:0000313" key="5">
    <source>
        <dbReference type="Proteomes" id="UP000076796"/>
    </source>
</evidence>
<dbReference type="SUPFAM" id="SSF46689">
    <property type="entry name" value="Homeodomain-like"/>
    <property type="match status" value="1"/>
</dbReference>
<accession>A0A163D9H8</accession>
<dbReference type="AlphaFoldDB" id="A0A163D9H8"/>
<gene>
    <name evidence="4" type="ORF">AWU65_00190</name>
</gene>
<dbReference type="Gene3D" id="1.10.357.10">
    <property type="entry name" value="Tetracycline Repressor, domain 2"/>
    <property type="match status" value="1"/>
</dbReference>
<dbReference type="SUPFAM" id="SSF48498">
    <property type="entry name" value="Tetracyclin repressor-like, C-terminal domain"/>
    <property type="match status" value="1"/>
</dbReference>
<keyword evidence="1 2" id="KW-0238">DNA-binding</keyword>
<organism evidence="4 5">
    <name type="scientific">Paenibacillus glucanolyticus</name>
    <dbReference type="NCBI Taxonomy" id="59843"/>
    <lineage>
        <taxon>Bacteria</taxon>
        <taxon>Bacillati</taxon>
        <taxon>Bacillota</taxon>
        <taxon>Bacilli</taxon>
        <taxon>Bacillales</taxon>
        <taxon>Paenibacillaceae</taxon>
        <taxon>Paenibacillus</taxon>
    </lineage>
</organism>
<dbReference type="PROSITE" id="PS50977">
    <property type="entry name" value="HTH_TETR_2"/>
    <property type="match status" value="1"/>
</dbReference>
<evidence type="ECO:0000259" key="3">
    <source>
        <dbReference type="PROSITE" id="PS50977"/>
    </source>
</evidence>
<sequence>MNGYQLRTEKKKEQIMKTAFDLISKYGVDKTSITEISKQARVSPVSIYNYFGSKEELIRMTFIDYMSKIMNEYEKLLEEPIPFQEKLKLLLGSRMNSVDQINVDLIQISNEPSVREHIEAFYKERTIPFFVKLIEQGKQEGDIDPHISIEAALFYIQVFKDALARPGFIAQASPAMLRDIDRLFYYGLIGRGEHSGGERT</sequence>
<feature type="domain" description="HTH tetR-type" evidence="3">
    <location>
        <begin position="9"/>
        <end position="69"/>
    </location>
</feature>
<keyword evidence="5" id="KW-1185">Reference proteome</keyword>
<dbReference type="Pfam" id="PF00440">
    <property type="entry name" value="TetR_N"/>
    <property type="match status" value="1"/>
</dbReference>
<dbReference type="InterPro" id="IPR050624">
    <property type="entry name" value="HTH-type_Tx_Regulator"/>
</dbReference>
<reference evidence="4" key="1">
    <citation type="journal article" date="2016" name="Genome Announc.">
        <title>Draft genomes of two strains of Paenibacillus glucanolyticus with capability to degrade lignocellulose.</title>
        <authorList>
            <person name="Mathews S.L."/>
            <person name="Pawlak J."/>
            <person name="Grunden A.M."/>
        </authorList>
    </citation>
    <scope>NUCLEOTIDE SEQUENCE [LARGE SCALE GENOMIC DNA]</scope>
    <source>
        <strain evidence="4">SLM1</strain>
    </source>
</reference>